<reference evidence="2" key="1">
    <citation type="submission" date="2022-03" db="EMBL/GenBank/DDBJ databases">
        <authorList>
            <person name="Lindestad O."/>
        </authorList>
    </citation>
    <scope>NUCLEOTIDE SEQUENCE</scope>
</reference>
<keyword evidence="3" id="KW-1185">Reference proteome</keyword>
<proteinExistence type="predicted"/>
<organism evidence="2 3">
    <name type="scientific">Pararge aegeria aegeria</name>
    <dbReference type="NCBI Taxonomy" id="348720"/>
    <lineage>
        <taxon>Eukaryota</taxon>
        <taxon>Metazoa</taxon>
        <taxon>Ecdysozoa</taxon>
        <taxon>Arthropoda</taxon>
        <taxon>Hexapoda</taxon>
        <taxon>Insecta</taxon>
        <taxon>Pterygota</taxon>
        <taxon>Neoptera</taxon>
        <taxon>Endopterygota</taxon>
        <taxon>Lepidoptera</taxon>
        <taxon>Glossata</taxon>
        <taxon>Ditrysia</taxon>
        <taxon>Papilionoidea</taxon>
        <taxon>Nymphalidae</taxon>
        <taxon>Satyrinae</taxon>
        <taxon>Satyrini</taxon>
        <taxon>Parargina</taxon>
        <taxon>Pararge</taxon>
    </lineage>
</organism>
<feature type="non-terminal residue" evidence="2">
    <location>
        <position position="1"/>
    </location>
</feature>
<evidence type="ECO:0000256" key="1">
    <source>
        <dbReference type="SAM" id="Phobius"/>
    </source>
</evidence>
<dbReference type="Proteomes" id="UP000838756">
    <property type="component" value="Unassembled WGS sequence"/>
</dbReference>
<gene>
    <name evidence="2" type="primary">jg176</name>
    <name evidence="2" type="ORF">PAEG_LOCUS1197</name>
</gene>
<dbReference type="OrthoDB" id="426882at2759"/>
<feature type="transmembrane region" description="Helical" evidence="1">
    <location>
        <begin position="50"/>
        <end position="69"/>
    </location>
</feature>
<dbReference type="AlphaFoldDB" id="A0A8S4QI49"/>
<protein>
    <submittedName>
        <fullName evidence="2">Jg176 protein</fullName>
    </submittedName>
</protein>
<dbReference type="EMBL" id="CAKXAJ010004105">
    <property type="protein sequence ID" value="CAH2208628.1"/>
    <property type="molecule type" value="Genomic_DNA"/>
</dbReference>
<keyword evidence="1" id="KW-0812">Transmembrane</keyword>
<name>A0A8S4QI49_9NEOP</name>
<comment type="caution">
    <text evidence="2">The sequence shown here is derived from an EMBL/GenBank/DDBJ whole genome shotgun (WGS) entry which is preliminary data.</text>
</comment>
<keyword evidence="1" id="KW-0472">Membrane</keyword>
<evidence type="ECO:0000313" key="3">
    <source>
        <dbReference type="Proteomes" id="UP000838756"/>
    </source>
</evidence>
<accession>A0A8S4QI49</accession>
<keyword evidence="1" id="KW-1133">Transmembrane helix</keyword>
<sequence>KKNKMAVEFILKTEQHCHDAKANFDAQFITNATVNLIKMCLMYISCHSKVIFLCVVLILFLFIIYKSYWSPVFYRRELSETGFQHLPKKDRSLHMIRAQSNRKFGSKLPPPYPNGWFSLVESRDLDVGAVVPIDALGKIFLK</sequence>
<evidence type="ECO:0000313" key="2">
    <source>
        <dbReference type="EMBL" id="CAH2208628.1"/>
    </source>
</evidence>